<keyword evidence="2" id="KW-1185">Reference proteome</keyword>
<comment type="caution">
    <text evidence="1">The sequence shown here is derived from an EMBL/GenBank/DDBJ whole genome shotgun (WGS) entry which is preliminary data.</text>
</comment>
<dbReference type="EMBL" id="LLZH01000315">
    <property type="protein sequence ID" value="KUL25333.1"/>
    <property type="molecule type" value="Genomic_DNA"/>
</dbReference>
<proteinExistence type="predicted"/>
<protein>
    <submittedName>
        <fullName evidence="1">Uncharacterized protein</fullName>
    </submittedName>
</protein>
<evidence type="ECO:0000313" key="1">
    <source>
        <dbReference type="EMBL" id="KUL25333.1"/>
    </source>
</evidence>
<dbReference type="AlphaFoldDB" id="A0A101JEG0"/>
<name>A0A101JEG0_9ACTN</name>
<reference evidence="1 2" key="1">
    <citation type="submission" date="2015-10" db="EMBL/GenBank/DDBJ databases">
        <authorList>
            <person name="Gilbert D.G."/>
        </authorList>
    </citation>
    <scope>NUCLEOTIDE SEQUENCE [LARGE SCALE GENOMIC DNA]</scope>
    <source>
        <strain evidence="1 2">NRRL B-16712</strain>
    </source>
</reference>
<dbReference type="Proteomes" id="UP000053244">
    <property type="component" value="Unassembled WGS sequence"/>
</dbReference>
<accession>A0A101JEG0</accession>
<gene>
    <name evidence="1" type="ORF">ADL15_41175</name>
</gene>
<evidence type="ECO:0000313" key="2">
    <source>
        <dbReference type="Proteomes" id="UP000053244"/>
    </source>
</evidence>
<organism evidence="1 2">
    <name type="scientific">Actinoplanes awajinensis subsp. mycoplanecinus</name>
    <dbReference type="NCBI Taxonomy" id="135947"/>
    <lineage>
        <taxon>Bacteria</taxon>
        <taxon>Bacillati</taxon>
        <taxon>Actinomycetota</taxon>
        <taxon>Actinomycetes</taxon>
        <taxon>Micromonosporales</taxon>
        <taxon>Micromonosporaceae</taxon>
        <taxon>Actinoplanes</taxon>
    </lineage>
</organism>
<sequence>MPVPSEGVFDRTSPLPEGVPRQVGFFFGGGLDCPGERAKPQIVLAAEPVIPSEFLLCVYGFRAGRVTLTIRPPAGKAGTATLRGGNGGESGWEYRYPLRPGAPAGDYRITARQGSRTATATIAVTYPETPRLWLDRPGGCLKPGDDVHIYLAGFPAGRTVMLNLYRMHDYQTSFPATTDAYGSGHAILRVDPGTGFNQWGVSHPALGDTVGMPYDPIVEGRISGNVFCTEAPPAKD</sequence>